<evidence type="ECO:0000256" key="3">
    <source>
        <dbReference type="ARBA" id="ARBA00022475"/>
    </source>
</evidence>
<evidence type="ECO:0000256" key="13">
    <source>
        <dbReference type="ARBA" id="ARBA00023180"/>
    </source>
</evidence>
<dbReference type="PANTHER" id="PTHR11304">
    <property type="entry name" value="EPHRIN"/>
    <property type="match status" value="1"/>
</dbReference>
<evidence type="ECO:0000256" key="4">
    <source>
        <dbReference type="ARBA" id="ARBA00022553"/>
    </source>
</evidence>
<dbReference type="Proteomes" id="UP001108280">
    <property type="component" value="Unplaced"/>
</dbReference>
<evidence type="ECO:0000256" key="2">
    <source>
        <dbReference type="ARBA" id="ARBA00022473"/>
    </source>
</evidence>
<accession>A0A9J7HF67</accession>
<name>A0A9J7HF67_CRIGR</name>
<dbReference type="GO" id="GO:0046875">
    <property type="term" value="F:ephrin receptor binding"/>
    <property type="evidence" value="ECO:0007669"/>
    <property type="project" value="InterPro"/>
</dbReference>
<evidence type="ECO:0000256" key="14">
    <source>
        <dbReference type="ARBA" id="ARBA00057158"/>
    </source>
</evidence>
<comment type="subcellular location">
    <subcellularLocation>
        <location evidence="1">Cell membrane</location>
        <topology evidence="1">Single-pass type I membrane protein</topology>
    </subcellularLocation>
</comment>
<evidence type="ECO:0000256" key="6">
    <source>
        <dbReference type="ARBA" id="ARBA00022692"/>
    </source>
</evidence>
<protein>
    <recommendedName>
        <fullName evidence="15">Ephrin-B2</fullName>
    </recommendedName>
    <alternativeName>
        <fullName evidence="17">EPH-related receptor tyrosine kinase ligand 5</fullName>
    </alternativeName>
    <alternativeName>
        <fullName evidence="16">HTK ligand</fullName>
    </alternativeName>
</protein>
<evidence type="ECO:0000313" key="23">
    <source>
        <dbReference type="Proteomes" id="UP001108280"/>
    </source>
</evidence>
<dbReference type="GeneID" id="113838916"/>
<proteinExistence type="inferred from homology"/>
<dbReference type="RefSeq" id="XP_035309666.1">
    <property type="nucleotide sequence ID" value="XM_035453775.1"/>
</dbReference>
<dbReference type="PRINTS" id="PR01347">
    <property type="entry name" value="EPHRIN"/>
</dbReference>
<dbReference type="Pfam" id="PF00812">
    <property type="entry name" value="Ephrin"/>
    <property type="match status" value="1"/>
</dbReference>
<dbReference type="GO" id="GO:0007411">
    <property type="term" value="P:axon guidance"/>
    <property type="evidence" value="ECO:0007669"/>
    <property type="project" value="TreeGrafter"/>
</dbReference>
<comment type="similarity">
    <text evidence="18 19">Belongs to the ephrin family.</text>
</comment>
<evidence type="ECO:0000256" key="16">
    <source>
        <dbReference type="ARBA" id="ARBA00077706"/>
    </source>
</evidence>
<evidence type="ECO:0000256" key="20">
    <source>
        <dbReference type="SAM" id="Phobius"/>
    </source>
</evidence>
<dbReference type="FunFam" id="2.60.40.420:FF:000020">
    <property type="entry name" value="Ephrin-B2"/>
    <property type="match status" value="1"/>
</dbReference>
<organism evidence="23 24">
    <name type="scientific">Cricetulus griseus</name>
    <name type="common">Chinese hamster</name>
    <name type="synonym">Cricetulus barabensis griseus</name>
    <dbReference type="NCBI Taxonomy" id="10029"/>
    <lineage>
        <taxon>Eukaryota</taxon>
        <taxon>Metazoa</taxon>
        <taxon>Chordata</taxon>
        <taxon>Craniata</taxon>
        <taxon>Vertebrata</taxon>
        <taxon>Euteleostomi</taxon>
        <taxon>Mammalia</taxon>
        <taxon>Eutheria</taxon>
        <taxon>Euarchontoglires</taxon>
        <taxon>Glires</taxon>
        <taxon>Rodentia</taxon>
        <taxon>Myomorpha</taxon>
        <taxon>Muroidea</taxon>
        <taxon>Cricetidae</taxon>
        <taxon>Cricetinae</taxon>
        <taxon>Cricetulus</taxon>
    </lineage>
</organism>
<dbReference type="InterPro" id="IPR031328">
    <property type="entry name" value="Ephrin"/>
</dbReference>
<evidence type="ECO:0000256" key="7">
    <source>
        <dbReference type="ARBA" id="ARBA00022729"/>
    </source>
</evidence>
<evidence type="ECO:0000256" key="17">
    <source>
        <dbReference type="ARBA" id="ARBA00078732"/>
    </source>
</evidence>
<evidence type="ECO:0000256" key="18">
    <source>
        <dbReference type="PROSITE-ProRule" id="PRU00884"/>
    </source>
</evidence>
<feature type="domain" description="Ephrin RBD" evidence="22">
    <location>
        <begin position="31"/>
        <end position="167"/>
    </location>
</feature>
<keyword evidence="9" id="KW-0524">Neurogenesis</keyword>
<dbReference type="OrthoDB" id="6250301at2759"/>
<keyword evidence="6 20" id="KW-0812">Transmembrane</keyword>
<comment type="function">
    <text evidence="14">Cell surface transmembrane ligand for Eph receptors, a family of receptor tyrosine kinases which are crucial for migration, repulsion and adhesion during neuronal, vascular and epithelial development. Binds promiscuously Eph receptors residing on adjacent cells, leading to contact-dependent bidirectional signaling into neighboring cells. The signaling pathway downstream of the receptor is referred to as forward signaling while the signaling pathway downstream of the ephrin ligand is referred to as reverse signaling. Binds to receptor tyrosine kinase including EPHA4, EPHA3 and EPHB4. Together with EPHB4 plays a central role in heart morphogenesis and angiogenesis through regulation of cell adhesion and cell migration. EPHB4-mediated forward signaling controls cellular repulsion and segregation from EFNB2-expressing cells. May play a role in constraining the orientation of longitudinally projecting axons.</text>
</comment>
<keyword evidence="3" id="KW-1003">Cell membrane</keyword>
<feature type="disulfide bond" evidence="18">
    <location>
        <begin position="92"/>
        <end position="156"/>
    </location>
</feature>
<keyword evidence="2" id="KW-0217">Developmental protein</keyword>
<dbReference type="SUPFAM" id="SSF49503">
    <property type="entry name" value="Cupredoxins"/>
    <property type="match status" value="1"/>
</dbReference>
<dbReference type="InterPro" id="IPR019765">
    <property type="entry name" value="Ephrin_CS"/>
</dbReference>
<evidence type="ECO:0000256" key="1">
    <source>
        <dbReference type="ARBA" id="ARBA00004251"/>
    </source>
</evidence>
<dbReference type="KEGG" id="cge:113838916"/>
<feature type="chain" id="PRO_5039896194" description="Ephrin-B2" evidence="21">
    <location>
        <begin position="29"/>
        <end position="290"/>
    </location>
</feature>
<dbReference type="PROSITE" id="PS51551">
    <property type="entry name" value="EPHRIN_RBD_2"/>
    <property type="match status" value="1"/>
</dbReference>
<comment type="caution">
    <text evidence="18">Lacks conserved residue(s) required for the propagation of feature annotation.</text>
</comment>
<evidence type="ECO:0000256" key="21">
    <source>
        <dbReference type="SAM" id="SignalP"/>
    </source>
</evidence>
<evidence type="ECO:0000256" key="11">
    <source>
        <dbReference type="ARBA" id="ARBA00023136"/>
    </source>
</evidence>
<evidence type="ECO:0000256" key="9">
    <source>
        <dbReference type="ARBA" id="ARBA00022902"/>
    </source>
</evidence>
<dbReference type="PROSITE" id="PS01299">
    <property type="entry name" value="EPHRIN_RBD_1"/>
    <property type="match status" value="1"/>
</dbReference>
<evidence type="ECO:0000256" key="15">
    <source>
        <dbReference type="ARBA" id="ARBA00069620"/>
    </source>
</evidence>
<evidence type="ECO:0000313" key="24">
    <source>
        <dbReference type="RefSeq" id="XP_035309666.1"/>
    </source>
</evidence>
<keyword evidence="8" id="KW-0221">Differentiation</keyword>
<evidence type="ECO:0000259" key="22">
    <source>
        <dbReference type="PROSITE" id="PS51551"/>
    </source>
</evidence>
<evidence type="ECO:0000256" key="8">
    <source>
        <dbReference type="ARBA" id="ARBA00022782"/>
    </source>
</evidence>
<keyword evidence="11 19" id="KW-0472">Membrane</keyword>
<evidence type="ECO:0000256" key="12">
    <source>
        <dbReference type="ARBA" id="ARBA00023157"/>
    </source>
</evidence>
<sequence>MAMPWSRRESVWMSFCGLLMLFCRTVISSPKVLEPIYWNSSNSRFLPGQGLLLYPQIGDKLDIIYPKVDSKTVGQYEYYKLCMVDKDQADRCTIKKKNTPLLNCSRPHQDVKFTIKFQEFSPNIWGREFQENKDYYIISTSNGSLEGLNNQEGGVCQTRAMKIIMKVGQGTSTEGNSAGHSANNLLGSKVALFAGITSGCIIFIVIIITLVVLLLKYHRRHCKRSPQHTTIPKRGGNNYGWEPSDVLIQLRTVDNVFRPHYEKVSGDYGDPVYIMQEMPPQNPANIYYKV</sequence>
<dbReference type="CDD" id="cd10426">
    <property type="entry name" value="Ephrin-B_Ectodomain"/>
    <property type="match status" value="1"/>
</dbReference>
<keyword evidence="10 20" id="KW-1133">Transmembrane helix</keyword>
<dbReference type="GO" id="GO:0005886">
    <property type="term" value="C:plasma membrane"/>
    <property type="evidence" value="ECO:0007669"/>
    <property type="project" value="UniProtKB-SubCell"/>
</dbReference>
<keyword evidence="4" id="KW-0597">Phosphoprotein</keyword>
<keyword evidence="13" id="KW-0325">Glycoprotein</keyword>
<dbReference type="InterPro" id="IPR008972">
    <property type="entry name" value="Cupredoxin"/>
</dbReference>
<dbReference type="InterPro" id="IPR034255">
    <property type="entry name" value="Ephrin-B_Ecto"/>
</dbReference>
<dbReference type="AlphaFoldDB" id="A0A9J7HF67"/>
<gene>
    <name evidence="24" type="primary">LOC113838916</name>
</gene>
<keyword evidence="7 21" id="KW-0732">Signal</keyword>
<evidence type="ECO:0000256" key="19">
    <source>
        <dbReference type="RuleBase" id="RU004375"/>
    </source>
</evidence>
<dbReference type="PANTHER" id="PTHR11304:SF18">
    <property type="entry name" value="EPHRIN-B2"/>
    <property type="match status" value="1"/>
</dbReference>
<feature type="transmembrane region" description="Helical" evidence="20">
    <location>
        <begin position="190"/>
        <end position="215"/>
    </location>
</feature>
<evidence type="ECO:0000256" key="10">
    <source>
        <dbReference type="ARBA" id="ARBA00022989"/>
    </source>
</evidence>
<evidence type="ECO:0000256" key="5">
    <source>
        <dbReference type="ARBA" id="ARBA00022657"/>
    </source>
</evidence>
<keyword evidence="23" id="KW-1185">Reference proteome</keyword>
<feature type="signal peptide" evidence="21">
    <location>
        <begin position="1"/>
        <end position="28"/>
    </location>
</feature>
<dbReference type="Gene3D" id="2.60.40.420">
    <property type="entry name" value="Cupredoxins - blue copper proteins"/>
    <property type="match status" value="1"/>
</dbReference>
<reference evidence="24" key="1">
    <citation type="submission" date="2025-08" db="UniProtKB">
        <authorList>
            <consortium name="RefSeq"/>
        </authorList>
    </citation>
    <scope>IDENTIFICATION</scope>
    <source>
        <strain evidence="24">17A/GY</strain>
        <tissue evidence="24">Liver</tissue>
    </source>
</reference>
<keyword evidence="12 18" id="KW-1015">Disulfide bond</keyword>
<dbReference type="InterPro" id="IPR001799">
    <property type="entry name" value="Ephrin_RBD"/>
</dbReference>
<dbReference type="GO" id="GO:0001525">
    <property type="term" value="P:angiogenesis"/>
    <property type="evidence" value="ECO:0007669"/>
    <property type="project" value="UniProtKB-KW"/>
</dbReference>
<dbReference type="GO" id="GO:0048013">
    <property type="term" value="P:ephrin receptor signaling pathway"/>
    <property type="evidence" value="ECO:0007669"/>
    <property type="project" value="InterPro"/>
</dbReference>
<keyword evidence="5" id="KW-0037">Angiogenesis</keyword>